<protein>
    <submittedName>
        <fullName evidence="1">Uncharacterized protein</fullName>
    </submittedName>
</protein>
<evidence type="ECO:0000313" key="1">
    <source>
        <dbReference type="EMBL" id="KAK3796071.1"/>
    </source>
</evidence>
<organism evidence="1 2">
    <name type="scientific">Elysia crispata</name>
    <name type="common">lettuce slug</name>
    <dbReference type="NCBI Taxonomy" id="231223"/>
    <lineage>
        <taxon>Eukaryota</taxon>
        <taxon>Metazoa</taxon>
        <taxon>Spiralia</taxon>
        <taxon>Lophotrochozoa</taxon>
        <taxon>Mollusca</taxon>
        <taxon>Gastropoda</taxon>
        <taxon>Heterobranchia</taxon>
        <taxon>Euthyneura</taxon>
        <taxon>Panpulmonata</taxon>
        <taxon>Sacoglossa</taxon>
        <taxon>Placobranchoidea</taxon>
        <taxon>Plakobranchidae</taxon>
        <taxon>Elysia</taxon>
    </lineage>
</organism>
<dbReference type="EMBL" id="JAWDGP010000938">
    <property type="protein sequence ID" value="KAK3796071.1"/>
    <property type="molecule type" value="Genomic_DNA"/>
</dbReference>
<dbReference type="Proteomes" id="UP001283361">
    <property type="component" value="Unassembled WGS sequence"/>
</dbReference>
<comment type="caution">
    <text evidence="1">The sequence shown here is derived from an EMBL/GenBank/DDBJ whole genome shotgun (WGS) entry which is preliminary data.</text>
</comment>
<reference evidence="1" key="1">
    <citation type="journal article" date="2023" name="G3 (Bethesda)">
        <title>A reference genome for the long-term kleptoplast-retaining sea slug Elysia crispata morphotype clarki.</title>
        <authorList>
            <person name="Eastman K.E."/>
            <person name="Pendleton A.L."/>
            <person name="Shaikh M.A."/>
            <person name="Suttiyut T."/>
            <person name="Ogas R."/>
            <person name="Tomko P."/>
            <person name="Gavelis G."/>
            <person name="Widhalm J.R."/>
            <person name="Wisecaver J.H."/>
        </authorList>
    </citation>
    <scope>NUCLEOTIDE SEQUENCE</scope>
    <source>
        <strain evidence="1">ECLA1</strain>
    </source>
</reference>
<gene>
    <name evidence="1" type="ORF">RRG08_000405</name>
</gene>
<evidence type="ECO:0000313" key="2">
    <source>
        <dbReference type="Proteomes" id="UP001283361"/>
    </source>
</evidence>
<name>A0AAE1AZC7_9GAST</name>
<sequence length="41" mass="4337">LDLSSDMVRSLVGGMGLPLEAIYGIFGVTKNFNGLSVRPLV</sequence>
<keyword evidence="2" id="KW-1185">Reference proteome</keyword>
<proteinExistence type="predicted"/>
<feature type="non-terminal residue" evidence="1">
    <location>
        <position position="1"/>
    </location>
</feature>
<dbReference type="AlphaFoldDB" id="A0AAE1AZC7"/>
<accession>A0AAE1AZC7</accession>